<dbReference type="GO" id="GO:0002098">
    <property type="term" value="P:tRNA wobble uridine modification"/>
    <property type="evidence" value="ECO:0007669"/>
    <property type="project" value="InterPro"/>
</dbReference>
<sequence>MFPELHTSLRWDQFPWREGKTLTVLEKGSADASFVLTHLLSMVSKDPQLSSVLLSLEQTKGHYAALSSKTGGSSLLKHGDRMKVVEVLKHVHEFYLGLQSKEPMLDFLGSRDLSGLYTRVEQECRPNCLLMIDNISVLQELGVSIGEVIRFVHKMKDLAKRLSGSLVLIAKEDTSVGRFIAHISDYVLEVSHLKTGYSFSVTGNLAYRWGELAQDDLQYLCKDKAIHVFAKGTSSAVL</sequence>
<dbReference type="UniPathway" id="UPA00988"/>
<protein>
    <recommendedName>
        <fullName evidence="3">Elongator complex protein 6</fullName>
    </recommendedName>
</protein>
<dbReference type="InterPro" id="IPR018627">
    <property type="entry name" value="ELP6"/>
</dbReference>
<accession>C1BQY2</accession>
<dbReference type="Gene3D" id="3.40.50.300">
    <property type="entry name" value="P-loop containing nucleotide triphosphate hydrolases"/>
    <property type="match status" value="1"/>
</dbReference>
<dbReference type="GO" id="GO:0033588">
    <property type="term" value="C:elongator holoenzyme complex"/>
    <property type="evidence" value="ECO:0007669"/>
    <property type="project" value="InterPro"/>
</dbReference>
<evidence type="ECO:0000313" key="4">
    <source>
        <dbReference type="EMBL" id="ACO11435.1"/>
    </source>
</evidence>
<dbReference type="PANTHER" id="PTHR16184">
    <property type="entry name" value="ELONGATOR COMPLEX PROTEIN 6"/>
    <property type="match status" value="1"/>
</dbReference>
<evidence type="ECO:0000256" key="1">
    <source>
        <dbReference type="ARBA" id="ARBA00005043"/>
    </source>
</evidence>
<comment type="pathway">
    <text evidence="1">tRNA modification; 5-methoxycarbonylmethyl-2-thiouridine-tRNA biosynthesis.</text>
</comment>
<evidence type="ECO:0000256" key="2">
    <source>
        <dbReference type="ARBA" id="ARBA00008837"/>
    </source>
</evidence>
<dbReference type="PANTHER" id="PTHR16184:SF6">
    <property type="entry name" value="ELONGATOR COMPLEX PROTEIN 6"/>
    <property type="match status" value="1"/>
</dbReference>
<comment type="similarity">
    <text evidence="2">Belongs to the ELP6 family.</text>
</comment>
<gene>
    <name evidence="4" type="primary">TM103</name>
</gene>
<dbReference type="EMBL" id="BT077011">
    <property type="protein sequence ID" value="ACO11435.1"/>
    <property type="molecule type" value="mRNA"/>
</dbReference>
<proteinExistence type="evidence at transcript level"/>
<name>C1BQY2_CALRO</name>
<reference evidence="4" key="1">
    <citation type="submission" date="2009-03" db="EMBL/GenBank/DDBJ databases">
        <title>Caligus rogercresseyi ESTs and full-length cDNAs.</title>
        <authorList>
            <person name="Yasuike M."/>
            <person name="von Schalburg K."/>
            <person name="Cooper G."/>
            <person name="Leong J."/>
            <person name="Jones S.R.M."/>
            <person name="Koop B.F."/>
        </authorList>
    </citation>
    <scope>NUCLEOTIDE SEQUENCE</scope>
    <source>
        <tissue evidence="4">Whole tissue</tissue>
    </source>
</reference>
<dbReference type="AlphaFoldDB" id="C1BQY2"/>
<dbReference type="Pfam" id="PF09807">
    <property type="entry name" value="ELP6"/>
    <property type="match status" value="1"/>
</dbReference>
<organism evidence="4">
    <name type="scientific">Caligus rogercresseyi</name>
    <name type="common">Sea louse</name>
    <dbReference type="NCBI Taxonomy" id="217165"/>
    <lineage>
        <taxon>Eukaryota</taxon>
        <taxon>Metazoa</taxon>
        <taxon>Ecdysozoa</taxon>
        <taxon>Arthropoda</taxon>
        <taxon>Crustacea</taxon>
        <taxon>Multicrustacea</taxon>
        <taxon>Hexanauplia</taxon>
        <taxon>Copepoda</taxon>
        <taxon>Siphonostomatoida</taxon>
        <taxon>Caligidae</taxon>
        <taxon>Caligus</taxon>
    </lineage>
</organism>
<evidence type="ECO:0000256" key="3">
    <source>
        <dbReference type="ARBA" id="ARBA00020263"/>
    </source>
</evidence>
<dbReference type="InterPro" id="IPR027417">
    <property type="entry name" value="P-loop_NTPase"/>
</dbReference>